<sequence length="849" mass="95535">MPATDSINSAQDSVTTNITELLKPKDSTQIDSIKKPKGAIEDIITHTATDYIKQNFIKNLITLHNNAEIDYQDINIKAGHIVINNENDIITATGIKDSLGYTQKPIVVQGGQESVHDSIKINRKTERALAWGTRSKLGELDSRTGVTKKVNDSTIYIRDVIITTSDKEIPDYHIAIDNGKMVPEKKIVAGKSQLYIAEVPTPVILPFAYFPLTKGRTSGILMPSYGSNNDQGFFLQNGGYYIAASDYFDVAILGDIYTNGSWGLNVQSNYKLLYKFNGTFSVRYENLIDEIRGFDGYGERTNYNIRWSHSQDSKANPNARFSASVNLGSSKYYRQSLNEFNTNSILNNTLSSSISFQKRFVGTPFNMSSTITHSQNTNTESIIMSLPSVQVSMDRIYPFAPKNGPKKNMLQNLGVTYNFKGDYRINTTDEFFFKSEMFKDAKSGMQHDANLSTSMKVMKHFTLSPSAKYKEVWYFDKLNKFYDESNNEVVTDTIKGFNSFREYNIGLSLSTTLYGDVSFKKGRLQAIRHTMRPSISYSYRPDFSFYYDEVQQSADPLDVQEYSQFDSGIYGRPGRGLSNSIGISIANTLEAKVMSKDSTETEPKKVSILKNLNLSTGYNIAADSLKWSPVSVNAGTSFFNNQLSLNVRGTLDPYALDVNGNKIDKFNINNGGSLFRLTNAGVTMGYSLSSKSLKKDGDKNSSNDRDNSDILNESLGISNEEELPGGGKEVKSTKLYNSTMPWTLRLSYAFNYSNARRQDEISSHSIMFSGDLELTPKWKVGFNSSYDIKNQGFGLTRLNFNRDLDSWKMSFNWVPFGDQTRYNFFIGVKSGVLSDLKYDKRKLPDRRLF</sequence>
<keyword evidence="4" id="KW-1185">Reference proteome</keyword>
<gene>
    <name evidence="3" type="ORF">LPB138_05965</name>
</gene>
<evidence type="ECO:0000256" key="1">
    <source>
        <dbReference type="SAM" id="MobiDB-lite"/>
    </source>
</evidence>
<dbReference type="InterPro" id="IPR050218">
    <property type="entry name" value="LptD"/>
</dbReference>
<protein>
    <recommendedName>
        <fullName evidence="2">LPS-assembly protein LptD central domain-containing protein</fullName>
    </recommendedName>
</protein>
<dbReference type="AlphaFoldDB" id="A0A1D8PBQ9"/>
<feature type="domain" description="LPS-assembly protein LptD central" evidence="2">
    <location>
        <begin position="187"/>
        <end position="654"/>
    </location>
</feature>
<dbReference type="Pfam" id="PF19838">
    <property type="entry name" value="LptD_2"/>
    <property type="match status" value="1"/>
</dbReference>
<evidence type="ECO:0000313" key="3">
    <source>
        <dbReference type="EMBL" id="AOW22029.1"/>
    </source>
</evidence>
<evidence type="ECO:0000313" key="4">
    <source>
        <dbReference type="Proteomes" id="UP000176050"/>
    </source>
</evidence>
<dbReference type="PANTHER" id="PTHR30189">
    <property type="entry name" value="LPS-ASSEMBLY PROTEIN"/>
    <property type="match status" value="1"/>
</dbReference>
<dbReference type="InterPro" id="IPR045659">
    <property type="entry name" value="LptD_2"/>
</dbReference>
<dbReference type="Proteomes" id="UP000176050">
    <property type="component" value="Chromosome"/>
</dbReference>
<organism evidence="3 4">
    <name type="scientific">Urechidicola croceus</name>
    <dbReference type="NCBI Taxonomy" id="1850246"/>
    <lineage>
        <taxon>Bacteria</taxon>
        <taxon>Pseudomonadati</taxon>
        <taxon>Bacteroidota</taxon>
        <taxon>Flavobacteriia</taxon>
        <taxon>Flavobacteriales</taxon>
        <taxon>Flavobacteriaceae</taxon>
        <taxon>Urechidicola</taxon>
    </lineage>
</organism>
<proteinExistence type="predicted"/>
<feature type="compositionally biased region" description="Basic and acidic residues" evidence="1">
    <location>
        <begin position="693"/>
        <end position="708"/>
    </location>
</feature>
<dbReference type="STRING" id="1850246.LPB138_05965"/>
<reference evidence="3 4" key="1">
    <citation type="submission" date="2016-10" db="EMBL/GenBank/DDBJ databases">
        <title>Lutibacter sp. LPB0138, isolated from marine gastropod.</title>
        <authorList>
            <person name="Kim E."/>
            <person name="Yi H."/>
        </authorList>
    </citation>
    <scope>NUCLEOTIDE SEQUENCE [LARGE SCALE GENOMIC DNA]</scope>
    <source>
        <strain evidence="3 4">LPB0138</strain>
    </source>
</reference>
<dbReference type="GO" id="GO:1990351">
    <property type="term" value="C:transporter complex"/>
    <property type="evidence" value="ECO:0007669"/>
    <property type="project" value="TreeGrafter"/>
</dbReference>
<accession>A0A1D8PBQ9</accession>
<feature type="region of interest" description="Disordered" evidence="1">
    <location>
        <begin position="692"/>
        <end position="730"/>
    </location>
</feature>
<name>A0A1D8PBQ9_9FLAO</name>
<dbReference type="KEGG" id="lul:LPB138_05965"/>
<dbReference type="EMBL" id="CP017478">
    <property type="protein sequence ID" value="AOW22029.1"/>
    <property type="molecule type" value="Genomic_DNA"/>
</dbReference>
<dbReference type="PANTHER" id="PTHR30189:SF1">
    <property type="entry name" value="LPS-ASSEMBLY PROTEIN LPTD"/>
    <property type="match status" value="1"/>
</dbReference>
<evidence type="ECO:0000259" key="2">
    <source>
        <dbReference type="Pfam" id="PF19838"/>
    </source>
</evidence>
<dbReference type="GO" id="GO:0009279">
    <property type="term" value="C:cell outer membrane"/>
    <property type="evidence" value="ECO:0007669"/>
    <property type="project" value="TreeGrafter"/>
</dbReference>